<evidence type="ECO:0000313" key="3">
    <source>
        <dbReference type="Proteomes" id="UP000639516"/>
    </source>
</evidence>
<protein>
    <submittedName>
        <fullName evidence="2">Uncharacterized protein</fullName>
    </submittedName>
</protein>
<accession>A0ABR7U1P4</accession>
<feature type="signal peptide" evidence="1">
    <location>
        <begin position="1"/>
        <end position="27"/>
    </location>
</feature>
<reference evidence="2 3" key="1">
    <citation type="journal article" date="2020" name="Arch. Microbiol.">
        <title>Bradyrhizobium campsiandrae sp. nov., a nitrogen-fixing bacterial strain isolated from a native leguminous tree from the Amazon adapted to flooded conditions.</title>
        <authorList>
            <person name="Cabral Michel D."/>
            <person name="Martins da Costa E."/>
            <person name="Azarias Guimaraes A."/>
            <person name="Soares de Carvalho T."/>
            <person name="Santos de Castro Caputo P."/>
            <person name="Willems A."/>
            <person name="de Souza Moreira F.M."/>
        </authorList>
    </citation>
    <scope>NUCLEOTIDE SEQUENCE [LARGE SCALE GENOMIC DNA]</scope>
    <source>
        <strain evidence="3">INPA 384B</strain>
    </source>
</reference>
<dbReference type="EMBL" id="JAATTO010000006">
    <property type="protein sequence ID" value="MBC9977718.1"/>
    <property type="molecule type" value="Genomic_DNA"/>
</dbReference>
<feature type="chain" id="PRO_5047484770" evidence="1">
    <location>
        <begin position="28"/>
        <end position="165"/>
    </location>
</feature>
<proteinExistence type="predicted"/>
<evidence type="ECO:0000313" key="2">
    <source>
        <dbReference type="EMBL" id="MBC9977718.1"/>
    </source>
</evidence>
<dbReference type="RefSeq" id="WP_188098770.1">
    <property type="nucleotide sequence ID" value="NZ_JAANIH010000011.1"/>
</dbReference>
<comment type="caution">
    <text evidence="2">The sequence shown here is derived from an EMBL/GenBank/DDBJ whole genome shotgun (WGS) entry which is preliminary data.</text>
</comment>
<keyword evidence="3" id="KW-1185">Reference proteome</keyword>
<name>A0ABR7U1P4_9BRAD</name>
<keyword evidence="1" id="KW-0732">Signal</keyword>
<evidence type="ECO:0000256" key="1">
    <source>
        <dbReference type="SAM" id="SignalP"/>
    </source>
</evidence>
<organism evidence="2 3">
    <name type="scientific">Bradyrhizobium campsiandrae</name>
    <dbReference type="NCBI Taxonomy" id="1729892"/>
    <lineage>
        <taxon>Bacteria</taxon>
        <taxon>Pseudomonadati</taxon>
        <taxon>Pseudomonadota</taxon>
        <taxon>Alphaproteobacteria</taxon>
        <taxon>Hyphomicrobiales</taxon>
        <taxon>Nitrobacteraceae</taxon>
        <taxon>Bradyrhizobium</taxon>
    </lineage>
</organism>
<gene>
    <name evidence="2" type="ORF">HA482_05730</name>
</gene>
<sequence length="165" mass="18293">MTGRLGWEWASGLVTMALALGVCAASAADDQAETIQQGQVWTGLIGQGACSKLRDRRADTPENIAECRRDQAAQPLCLSYQGFAFAWYDLAENPPSGVDQLAFQTNVINTLGSDGGGPPYYQSPQYRDMLRRLLSFTFSPARKKWRTGAQFSEYAYKLCIERRPI</sequence>
<dbReference type="Proteomes" id="UP000639516">
    <property type="component" value="Unassembled WGS sequence"/>
</dbReference>